<proteinExistence type="inferred from homology"/>
<dbReference type="OrthoDB" id="154414at2"/>
<sequence>MTYAASERPRTALIFGGSRGIGAAIAKRLAEERFSVALTYVSRPDKAREVCDGISGTGGTAVAIHADSGDPAAIRRAVAEATDQLGLLDVVVINAGVLRLGSIESFNPDDLDLLLNVNIRGVFLAMQASTAAMRDGGRIITIGSNTAIRTGAAGGSAYAMTKAAVASLVKTAALDLTPRQITVNNLQPGPTATDMTAGMADWLKERIPLRRLNSPDDIASAVSFLAGNGASLITGTSITIDGGYVL</sequence>
<accession>A0A1H5F6W9</accession>
<dbReference type="AlphaFoldDB" id="A0A1H5F6W9"/>
<dbReference type="PRINTS" id="PR00080">
    <property type="entry name" value="SDRFAMILY"/>
</dbReference>
<evidence type="ECO:0000256" key="1">
    <source>
        <dbReference type="ARBA" id="ARBA00006484"/>
    </source>
</evidence>
<evidence type="ECO:0000259" key="2">
    <source>
        <dbReference type="SMART" id="SM00822"/>
    </source>
</evidence>
<comment type="similarity">
    <text evidence="1">Belongs to the short-chain dehydrogenases/reductases (SDR) family.</text>
</comment>
<evidence type="ECO:0000313" key="3">
    <source>
        <dbReference type="EMBL" id="SED98964.1"/>
    </source>
</evidence>
<dbReference type="PROSITE" id="PS00061">
    <property type="entry name" value="ADH_SHORT"/>
    <property type="match status" value="1"/>
</dbReference>
<dbReference type="EMBL" id="FNTH01000001">
    <property type="protein sequence ID" value="SED98964.1"/>
    <property type="molecule type" value="Genomic_DNA"/>
</dbReference>
<dbReference type="FunFam" id="3.40.50.720:FF:000084">
    <property type="entry name" value="Short-chain dehydrogenase reductase"/>
    <property type="match status" value="1"/>
</dbReference>
<feature type="domain" description="Ketoreductase" evidence="2">
    <location>
        <begin position="10"/>
        <end position="189"/>
    </location>
</feature>
<organism evidence="3 4">
    <name type="scientific">Bradyrhizobium erythrophlei</name>
    <dbReference type="NCBI Taxonomy" id="1437360"/>
    <lineage>
        <taxon>Bacteria</taxon>
        <taxon>Pseudomonadati</taxon>
        <taxon>Pseudomonadota</taxon>
        <taxon>Alphaproteobacteria</taxon>
        <taxon>Hyphomicrobiales</taxon>
        <taxon>Nitrobacteraceae</taxon>
        <taxon>Bradyrhizobium</taxon>
    </lineage>
</organism>
<dbReference type="InterPro" id="IPR002347">
    <property type="entry name" value="SDR_fam"/>
</dbReference>
<dbReference type="RefSeq" id="WP_092123811.1">
    <property type="nucleotide sequence ID" value="NZ_FNTH01000001.1"/>
</dbReference>
<dbReference type="SUPFAM" id="SSF51735">
    <property type="entry name" value="NAD(P)-binding Rossmann-fold domains"/>
    <property type="match status" value="1"/>
</dbReference>
<dbReference type="Proteomes" id="UP000198992">
    <property type="component" value="Unassembled WGS sequence"/>
</dbReference>
<name>A0A1H5F6W9_9BRAD</name>
<dbReference type="InterPro" id="IPR057326">
    <property type="entry name" value="KR_dom"/>
</dbReference>
<reference evidence="3 4" key="1">
    <citation type="submission" date="2016-10" db="EMBL/GenBank/DDBJ databases">
        <authorList>
            <person name="de Groot N.N."/>
        </authorList>
    </citation>
    <scope>NUCLEOTIDE SEQUENCE [LARGE SCALE GENOMIC DNA]</scope>
    <source>
        <strain evidence="3 4">MT12</strain>
    </source>
</reference>
<gene>
    <name evidence="3" type="ORF">SAMN05444164_6530</name>
</gene>
<dbReference type="InterPro" id="IPR036291">
    <property type="entry name" value="NAD(P)-bd_dom_sf"/>
</dbReference>
<dbReference type="Gene3D" id="3.40.50.720">
    <property type="entry name" value="NAD(P)-binding Rossmann-like Domain"/>
    <property type="match status" value="1"/>
</dbReference>
<dbReference type="PRINTS" id="PR00081">
    <property type="entry name" value="GDHRDH"/>
</dbReference>
<dbReference type="PANTHER" id="PTHR42760">
    <property type="entry name" value="SHORT-CHAIN DEHYDROGENASES/REDUCTASES FAMILY MEMBER"/>
    <property type="match status" value="1"/>
</dbReference>
<dbReference type="GO" id="GO:0016616">
    <property type="term" value="F:oxidoreductase activity, acting on the CH-OH group of donors, NAD or NADP as acceptor"/>
    <property type="evidence" value="ECO:0007669"/>
    <property type="project" value="TreeGrafter"/>
</dbReference>
<dbReference type="Pfam" id="PF13561">
    <property type="entry name" value="adh_short_C2"/>
    <property type="match status" value="1"/>
</dbReference>
<dbReference type="PANTHER" id="PTHR42760:SF50">
    <property type="entry name" value="SHORT-CHAIN DEHYDROGENASE-RELATED"/>
    <property type="match status" value="1"/>
</dbReference>
<protein>
    <submittedName>
        <fullName evidence="3">3-oxoacyl-[acyl-carrier protein] reductase</fullName>
    </submittedName>
</protein>
<evidence type="ECO:0000313" key="4">
    <source>
        <dbReference type="Proteomes" id="UP000198992"/>
    </source>
</evidence>
<dbReference type="SMART" id="SM00822">
    <property type="entry name" value="PKS_KR"/>
    <property type="match status" value="1"/>
</dbReference>
<dbReference type="InterPro" id="IPR020904">
    <property type="entry name" value="Sc_DH/Rdtase_CS"/>
</dbReference>